<protein>
    <submittedName>
        <fullName evidence="2">Uncharacterized protein</fullName>
    </submittedName>
</protein>
<dbReference type="Proteomes" id="UP000017559">
    <property type="component" value="Unassembled WGS sequence"/>
</dbReference>
<evidence type="ECO:0000313" key="2">
    <source>
        <dbReference type="EMBL" id="ESK96429.1"/>
    </source>
</evidence>
<evidence type="ECO:0000256" key="1">
    <source>
        <dbReference type="SAM" id="MobiDB-lite"/>
    </source>
</evidence>
<feature type="compositionally biased region" description="Polar residues" evidence="1">
    <location>
        <begin position="198"/>
        <end position="217"/>
    </location>
</feature>
<feature type="compositionally biased region" description="Polar residues" evidence="1">
    <location>
        <begin position="451"/>
        <end position="463"/>
    </location>
</feature>
<feature type="compositionally biased region" description="Basic and acidic residues" evidence="1">
    <location>
        <begin position="561"/>
        <end position="570"/>
    </location>
</feature>
<feature type="compositionally biased region" description="Polar residues" evidence="1">
    <location>
        <begin position="96"/>
        <end position="109"/>
    </location>
</feature>
<gene>
    <name evidence="2" type="ORF">Moror_6937</name>
</gene>
<feature type="compositionally biased region" description="Low complexity" evidence="1">
    <location>
        <begin position="1201"/>
        <end position="1219"/>
    </location>
</feature>
<feature type="region of interest" description="Disordered" evidence="1">
    <location>
        <begin position="549"/>
        <end position="580"/>
    </location>
</feature>
<evidence type="ECO:0000313" key="3">
    <source>
        <dbReference type="Proteomes" id="UP000017559"/>
    </source>
</evidence>
<feature type="compositionally biased region" description="Polar residues" evidence="1">
    <location>
        <begin position="116"/>
        <end position="133"/>
    </location>
</feature>
<name>V2YXI8_MONRO</name>
<feature type="region of interest" description="Disordered" evidence="1">
    <location>
        <begin position="1195"/>
        <end position="1248"/>
    </location>
</feature>
<comment type="caution">
    <text evidence="2">The sequence shown here is derived from an EMBL/GenBank/DDBJ whole genome shotgun (WGS) entry which is preliminary data.</text>
</comment>
<feature type="region of interest" description="Disordered" evidence="1">
    <location>
        <begin position="198"/>
        <end position="228"/>
    </location>
</feature>
<dbReference type="OrthoDB" id="3070249at2759"/>
<organism evidence="2 3">
    <name type="scientific">Moniliophthora roreri (strain MCA 2997)</name>
    <name type="common">Cocoa frosty pod rot fungus</name>
    <name type="synonym">Crinipellis roreri</name>
    <dbReference type="NCBI Taxonomy" id="1381753"/>
    <lineage>
        <taxon>Eukaryota</taxon>
        <taxon>Fungi</taxon>
        <taxon>Dikarya</taxon>
        <taxon>Basidiomycota</taxon>
        <taxon>Agaricomycotina</taxon>
        <taxon>Agaricomycetes</taxon>
        <taxon>Agaricomycetidae</taxon>
        <taxon>Agaricales</taxon>
        <taxon>Marasmiineae</taxon>
        <taxon>Marasmiaceae</taxon>
        <taxon>Moniliophthora</taxon>
    </lineage>
</organism>
<dbReference type="HOGENOM" id="CLU_257320_0_0_1"/>
<reference evidence="2 3" key="1">
    <citation type="journal article" date="2014" name="BMC Genomics">
        <title>Genome and secretome analysis of the hemibiotrophic fungal pathogen, Moniliophthora roreri, which causes frosty pod rot disease of cacao: mechanisms of the biotrophic and necrotrophic phases.</title>
        <authorList>
            <person name="Meinhardt L.W."/>
            <person name="Costa G.G.L."/>
            <person name="Thomazella D.P.T."/>
            <person name="Teixeira P.J.P.L."/>
            <person name="Carazzolle M.F."/>
            <person name="Schuster S.C."/>
            <person name="Carlson J.E."/>
            <person name="Guiltinan M.J."/>
            <person name="Mieczkowski P."/>
            <person name="Farmer A."/>
            <person name="Ramaraj T."/>
            <person name="Crozier J."/>
            <person name="Davis R.E."/>
            <person name="Shao J."/>
            <person name="Melnick R.L."/>
            <person name="Pereira G.A.G."/>
            <person name="Bailey B.A."/>
        </authorList>
    </citation>
    <scope>NUCLEOTIDE SEQUENCE [LARGE SCALE GENOMIC DNA]</scope>
    <source>
        <strain evidence="2 3">MCA 2997</strain>
    </source>
</reference>
<feature type="compositionally biased region" description="Polar residues" evidence="1">
    <location>
        <begin position="927"/>
        <end position="936"/>
    </location>
</feature>
<feature type="region of interest" description="Disordered" evidence="1">
    <location>
        <begin position="1336"/>
        <end position="1356"/>
    </location>
</feature>
<feature type="compositionally biased region" description="Low complexity" evidence="1">
    <location>
        <begin position="890"/>
        <end position="900"/>
    </location>
</feature>
<feature type="region of interest" description="Disordered" evidence="1">
    <location>
        <begin position="850"/>
        <end position="968"/>
    </location>
</feature>
<feature type="compositionally biased region" description="Acidic residues" evidence="1">
    <location>
        <begin position="571"/>
        <end position="580"/>
    </location>
</feature>
<feature type="region of interest" description="Disordered" evidence="1">
    <location>
        <begin position="1150"/>
        <end position="1179"/>
    </location>
</feature>
<dbReference type="KEGG" id="mrr:Moror_6937"/>
<feature type="region of interest" description="Disordered" evidence="1">
    <location>
        <begin position="745"/>
        <end position="765"/>
    </location>
</feature>
<feature type="region of interest" description="Disordered" evidence="1">
    <location>
        <begin position="433"/>
        <end position="511"/>
    </location>
</feature>
<feature type="compositionally biased region" description="Low complexity" evidence="1">
    <location>
        <begin position="436"/>
        <end position="450"/>
    </location>
</feature>
<feature type="region of interest" description="Disordered" evidence="1">
    <location>
        <begin position="621"/>
        <end position="661"/>
    </location>
</feature>
<dbReference type="STRING" id="1381753.V2YXI8"/>
<feature type="compositionally biased region" description="Basic residues" evidence="1">
    <location>
        <begin position="549"/>
        <end position="560"/>
    </location>
</feature>
<feature type="region of interest" description="Disordered" evidence="1">
    <location>
        <begin position="1041"/>
        <end position="1100"/>
    </location>
</feature>
<keyword evidence="3" id="KW-1185">Reference proteome</keyword>
<sequence length="1356" mass="147068">MDPSTESGVDPLVISPDPSLASAVSAEYRRCSVRGCSQALAPDATTKMCSSCREKHRRYATTKRAKRKLEKAAIEGQTVIPVERIPGSTVWTASLGQERSSIRESNTGLKQRKSRQIQPLGSLQAVQFEPTQEPSEETEKLPEAIGSLSDKPSIPLEDDQDNGTLSPNTTWSVTNIDPRLFAAQPSSSELAGALTFSSPASVDSNHTPPNNGNIEPSTSPPRHGGCQLSNLALENGTQESNVSPVQTLADMVDEQVDDQPSAKASGSRRFCSIKGCKSVLESEYSYKMCGTCRDRYRNYGVTKRKKWKAERIAFDHELEHLRRIEDERRAKEGLVPLSESPEELRVWELSIIDEKVQLPPSLAAVLSTAASNAIAVSSPYHPLAIQQLNEALKGQLDVSQVSAPLDQLTPVQLAQLAQLLQAKLDRRATVGPIPLASSTTSPNTAASTSSQPVESNGASSSALTGAIGYPGHAAYEDPSRPGSMSPDSDQLLLQSPLGDREASPSHSTSALPVSASTLVLPQRMCTVSHCHTILPGHYLYKRCDRHRQQNRKHGKLKRAREKVVKGKGPDPEEGVDEGDGIDADAILQNDSEPFDDEFTERQKLEMKAREKASKLMMARIASTSKKSRAKNPKKDEDISASGFGSGEAQAGGADVSMVSPQTEGKTSVAGIIIPSSISGSNHTVNDKRKAYSCTAPSCSNLINPYVKWRMCDTCRTLRKELRLEKKAEEGRQLKEAEAAWERPGGASVTYCTPTEAGTRESGSGESMIHDSAMEVDLPSDVLNDPAISGRTSLPSLSFKSFTPHDVEASHEEEHGTLFGILHNPETDLHPGDGADDFVIREATPAIEIPDDMNSQSINGTLPKLPRPCPNFTPSVPQSPDFVYQPNHPPAASSDAASAKSFTFVQGIRRNKRKSDGTVAASDRPSVTEPNQNQSNDPPGKKQRTRTQTSKGKGKGKVPVQPSMPTPTHPYALATHIPYGSYYPYMAYSPGYALPNGSFSGTLPPGYPYGYPYPGYPGYHYQGYPFATTCSYPPTTAYSPPRYVTPTPAAPSIDSVDSPKTNKKPQNASNEQSQPANSTKPATGSELREESQTTFAPEDANQAAPEIAADVPNTEQLSPQAALSAAPSPTTTGASISMFRVSISTEAAITKTTRSKKAKPEKDIFTHILTPENQGKRPRRSTPLFENAEQRLKQIQASLARSSSDSEQTSPAESSSSSSSGLRMMFYRPRPPENFNGLQKEAGSDSQQTNVTQNSFIVEQPQLPPAPEPVLQRETEQDNPELRILQGRTCKGKSCQRAIPSGVPGWFCERCRAKIKNHQAKTKQRFKLEPLKKLSVIKKPADTKATMDTQEGHRMSR</sequence>
<proteinExistence type="predicted"/>
<feature type="compositionally biased region" description="Polar residues" evidence="1">
    <location>
        <begin position="162"/>
        <end position="172"/>
    </location>
</feature>
<feature type="compositionally biased region" description="Polar residues" evidence="1">
    <location>
        <begin position="1063"/>
        <end position="1081"/>
    </location>
</feature>
<accession>V2YXI8</accession>
<dbReference type="EMBL" id="AWSO01000047">
    <property type="protein sequence ID" value="ESK96429.1"/>
    <property type="molecule type" value="Genomic_DNA"/>
</dbReference>
<feature type="region of interest" description="Disordered" evidence="1">
    <location>
        <begin position="96"/>
        <end position="172"/>
    </location>
</feature>